<dbReference type="EMBL" id="MHQM01000019">
    <property type="protein sequence ID" value="OHA03821.1"/>
    <property type="molecule type" value="Genomic_DNA"/>
</dbReference>
<reference evidence="2 3" key="1">
    <citation type="journal article" date="2016" name="Nat. Commun.">
        <title>Thousands of microbial genomes shed light on interconnected biogeochemical processes in an aquifer system.</title>
        <authorList>
            <person name="Anantharaman K."/>
            <person name="Brown C.T."/>
            <person name="Hug L.A."/>
            <person name="Sharon I."/>
            <person name="Castelle C.J."/>
            <person name="Probst A.J."/>
            <person name="Thomas B.C."/>
            <person name="Singh A."/>
            <person name="Wilkins M.J."/>
            <person name="Karaoz U."/>
            <person name="Brodie E.L."/>
            <person name="Williams K.H."/>
            <person name="Hubbard S.S."/>
            <person name="Banfield J.F."/>
        </authorList>
    </citation>
    <scope>NUCLEOTIDE SEQUENCE [LARGE SCALE GENOMIC DNA]</scope>
</reference>
<evidence type="ECO:0000313" key="3">
    <source>
        <dbReference type="Proteomes" id="UP000178510"/>
    </source>
</evidence>
<dbReference type="PANTHER" id="PTHR43249:SF1">
    <property type="entry name" value="D-GLUCOSIDE 3-DEHYDROGENASE"/>
    <property type="match status" value="1"/>
</dbReference>
<dbReference type="Proteomes" id="UP000178510">
    <property type="component" value="Unassembled WGS sequence"/>
</dbReference>
<dbReference type="STRING" id="1802274.A3J58_01780"/>
<organism evidence="2 3">
    <name type="scientific">Candidatus Sungbacteria bacterium RIFCSPHIGHO2_02_FULL_52_23</name>
    <dbReference type="NCBI Taxonomy" id="1802274"/>
    <lineage>
        <taxon>Bacteria</taxon>
        <taxon>Candidatus Sungiibacteriota</taxon>
    </lineage>
</organism>
<accession>A0A1G2KZA6</accession>
<feature type="domain" description="Gfo/Idh/MocA-like oxidoreductase N-terminal" evidence="1">
    <location>
        <begin position="12"/>
        <end position="137"/>
    </location>
</feature>
<proteinExistence type="predicted"/>
<dbReference type="PANTHER" id="PTHR43249">
    <property type="entry name" value="UDP-N-ACETYL-2-AMINO-2-DEOXY-D-GLUCURONATE OXIDASE"/>
    <property type="match status" value="1"/>
</dbReference>
<dbReference type="InterPro" id="IPR000683">
    <property type="entry name" value="Gfo/Idh/MocA-like_OxRdtase_N"/>
</dbReference>
<gene>
    <name evidence="2" type="ORF">A3J58_01780</name>
</gene>
<comment type="caution">
    <text evidence="2">The sequence shown here is derived from an EMBL/GenBank/DDBJ whole genome shotgun (WGS) entry which is preliminary data.</text>
</comment>
<dbReference type="InterPro" id="IPR036291">
    <property type="entry name" value="NAD(P)-bd_dom_sf"/>
</dbReference>
<name>A0A1G2KZA6_9BACT</name>
<protein>
    <recommendedName>
        <fullName evidence="1">Gfo/Idh/MocA-like oxidoreductase N-terminal domain-containing protein</fullName>
    </recommendedName>
</protein>
<dbReference type="SUPFAM" id="SSF51735">
    <property type="entry name" value="NAD(P)-binding Rossmann-fold domains"/>
    <property type="match status" value="1"/>
</dbReference>
<evidence type="ECO:0000313" key="2">
    <source>
        <dbReference type="EMBL" id="OHA03821.1"/>
    </source>
</evidence>
<dbReference type="AlphaFoldDB" id="A0A1G2KZA6"/>
<dbReference type="GO" id="GO:0000166">
    <property type="term" value="F:nucleotide binding"/>
    <property type="evidence" value="ECO:0007669"/>
    <property type="project" value="InterPro"/>
</dbReference>
<dbReference type="Gene3D" id="3.30.360.10">
    <property type="entry name" value="Dihydrodipicolinate Reductase, domain 2"/>
    <property type="match status" value="1"/>
</dbReference>
<dbReference type="InterPro" id="IPR052515">
    <property type="entry name" value="Gfo/Idh/MocA_Oxidoreductase"/>
</dbReference>
<sequence length="379" mass="41990">MSDNQKISNGVKVKIIGAGSIGNHLAQASRRMEWEVAIVDADPKALERTRTDIYPKRYGAWDDAIQLFLAGEEPKGGFDIIMIGTPPDSHTKLALASIAESPRLLHIEKPLATPDLAGIAEFEAAMRAHPDTIVTVGYDHAVAESTEFVRDTAASGAVGAIVTIDVEFREHWRGIFGAHPWLAGPQDSYLGYWRRGGGAGGEHSHALHLWFFFARALGWGVLKESKAMFDIRKENGAEYDRLAAFLLKTDADGMGRAPLESHPDFVGTVDATRVPSLTGRVVQDVITYPVRKWARLQGDKGYIEWICGGSPEGDLVRWQKEGEDAQEKVFAKKRPDDFYRETMHYQKLLSGEIARENSSLIYDRGREVMAILNEAYPLA</sequence>
<dbReference type="Pfam" id="PF01408">
    <property type="entry name" value="GFO_IDH_MocA"/>
    <property type="match status" value="1"/>
</dbReference>
<dbReference type="Gene3D" id="3.40.50.720">
    <property type="entry name" value="NAD(P)-binding Rossmann-like Domain"/>
    <property type="match status" value="1"/>
</dbReference>
<evidence type="ECO:0000259" key="1">
    <source>
        <dbReference type="Pfam" id="PF01408"/>
    </source>
</evidence>